<evidence type="ECO:0000313" key="5">
    <source>
        <dbReference type="EMBL" id="CAF5228171.1"/>
    </source>
</evidence>
<evidence type="ECO:0000313" key="7">
    <source>
        <dbReference type="Proteomes" id="UP000676336"/>
    </source>
</evidence>
<evidence type="ECO:0000256" key="1">
    <source>
        <dbReference type="ARBA" id="ARBA00022670"/>
    </source>
</evidence>
<dbReference type="GO" id="GO:0006508">
    <property type="term" value="P:proteolysis"/>
    <property type="evidence" value="ECO:0007669"/>
    <property type="project" value="UniProtKB-KW"/>
</dbReference>
<keyword evidence="3" id="KW-0378">Hydrolase</keyword>
<evidence type="ECO:0000259" key="4">
    <source>
        <dbReference type="PROSITE" id="PS50207"/>
    </source>
</evidence>
<dbReference type="InterPro" id="IPR002398">
    <property type="entry name" value="Pept_C14"/>
</dbReference>
<protein>
    <recommendedName>
        <fullName evidence="4">Caspase family p10 domain-containing protein</fullName>
    </recommendedName>
</protein>
<dbReference type="GO" id="GO:0006915">
    <property type="term" value="P:apoptotic process"/>
    <property type="evidence" value="ECO:0007669"/>
    <property type="project" value="UniProtKB-KW"/>
</dbReference>
<sequence length="95" mass="11007">QCNYRSESSTRLWSTDSIINETNIDSGSHVITKVPKRSDMAIWYSTLKDYVSWRLPDEGSVFIQSLITVFARTAWHYDLVTMVQCVRGLINLSRF</sequence>
<dbReference type="EMBL" id="CAJOBI010367992">
    <property type="protein sequence ID" value="CAF5228893.1"/>
    <property type="molecule type" value="Genomic_DNA"/>
</dbReference>
<proteinExistence type="predicted"/>
<reference evidence="6" key="1">
    <citation type="submission" date="2021-02" db="EMBL/GenBank/DDBJ databases">
        <authorList>
            <person name="Nowell W R."/>
        </authorList>
    </citation>
    <scope>NUCLEOTIDE SEQUENCE</scope>
</reference>
<dbReference type="PANTHER" id="PTHR47901">
    <property type="entry name" value="CASPASE RECRUITMENT DOMAIN-CONTAINING PROTEIN 18"/>
    <property type="match status" value="1"/>
</dbReference>
<dbReference type="EMBL" id="CAJOBJ010383247">
    <property type="protein sequence ID" value="CAF5228171.1"/>
    <property type="molecule type" value="Genomic_DNA"/>
</dbReference>
<keyword evidence="2" id="KW-0053">Apoptosis</keyword>
<dbReference type="Proteomes" id="UP000681720">
    <property type="component" value="Unassembled WGS sequence"/>
</dbReference>
<evidence type="ECO:0000256" key="3">
    <source>
        <dbReference type="ARBA" id="ARBA00022801"/>
    </source>
</evidence>
<dbReference type="Proteomes" id="UP000676336">
    <property type="component" value="Unassembled WGS sequence"/>
</dbReference>
<dbReference type="PROSITE" id="PS50207">
    <property type="entry name" value="CASPASE_P10"/>
    <property type="match status" value="1"/>
</dbReference>
<accession>A0A8S3KL84</accession>
<feature type="non-terminal residue" evidence="6">
    <location>
        <position position="1"/>
    </location>
</feature>
<dbReference type="GO" id="GO:0004197">
    <property type="term" value="F:cysteine-type endopeptidase activity"/>
    <property type="evidence" value="ECO:0007669"/>
    <property type="project" value="InterPro"/>
</dbReference>
<dbReference type="Pfam" id="PF00656">
    <property type="entry name" value="Peptidase_C14"/>
    <property type="match status" value="1"/>
</dbReference>
<dbReference type="InterPro" id="IPR011600">
    <property type="entry name" value="Pept_C14_caspase"/>
</dbReference>
<name>A0A8S3KL84_9BILA</name>
<dbReference type="Gene3D" id="3.30.70.1470">
    <property type="entry name" value="Caspase-like"/>
    <property type="match status" value="1"/>
</dbReference>
<keyword evidence="1" id="KW-0645">Protease</keyword>
<dbReference type="InterPro" id="IPR029030">
    <property type="entry name" value="Caspase-like_dom_sf"/>
</dbReference>
<evidence type="ECO:0000256" key="2">
    <source>
        <dbReference type="ARBA" id="ARBA00022703"/>
    </source>
</evidence>
<dbReference type="InterPro" id="IPR002138">
    <property type="entry name" value="Pept_C14_p10"/>
</dbReference>
<evidence type="ECO:0000313" key="6">
    <source>
        <dbReference type="EMBL" id="CAF5228893.1"/>
    </source>
</evidence>
<gene>
    <name evidence="5" type="ORF">GIL414_LOCUS88015</name>
    <name evidence="6" type="ORF">SMN809_LOCUS85967</name>
</gene>
<feature type="domain" description="Caspase family p10" evidence="4">
    <location>
        <begin position="30"/>
        <end position="95"/>
    </location>
</feature>
<comment type="caution">
    <text evidence="6">The sequence shown here is derived from an EMBL/GenBank/DDBJ whole genome shotgun (WGS) entry which is preliminary data.</text>
</comment>
<dbReference type="SUPFAM" id="SSF52129">
    <property type="entry name" value="Caspase-like"/>
    <property type="match status" value="1"/>
</dbReference>
<organism evidence="6 7">
    <name type="scientific">Rotaria magnacalcarata</name>
    <dbReference type="NCBI Taxonomy" id="392030"/>
    <lineage>
        <taxon>Eukaryota</taxon>
        <taxon>Metazoa</taxon>
        <taxon>Spiralia</taxon>
        <taxon>Gnathifera</taxon>
        <taxon>Rotifera</taxon>
        <taxon>Eurotatoria</taxon>
        <taxon>Bdelloidea</taxon>
        <taxon>Philodinida</taxon>
        <taxon>Philodinidae</taxon>
        <taxon>Rotaria</taxon>
    </lineage>
</organism>
<dbReference type="PANTHER" id="PTHR47901:SF8">
    <property type="entry name" value="CASPASE-3"/>
    <property type="match status" value="1"/>
</dbReference>
<dbReference type="AlphaFoldDB" id="A0A8S3KL84"/>